<keyword evidence="2" id="KW-1133">Transmembrane helix</keyword>
<evidence type="ECO:0000313" key="3">
    <source>
        <dbReference type="EMBL" id="QDT42230.1"/>
    </source>
</evidence>
<evidence type="ECO:0000313" key="4">
    <source>
        <dbReference type="Proteomes" id="UP000317171"/>
    </source>
</evidence>
<reference evidence="3 4" key="1">
    <citation type="submission" date="2019-02" db="EMBL/GenBank/DDBJ databases">
        <title>Deep-cultivation of Planctomycetes and their phenomic and genomic characterization uncovers novel biology.</title>
        <authorList>
            <person name="Wiegand S."/>
            <person name="Jogler M."/>
            <person name="Boedeker C."/>
            <person name="Pinto D."/>
            <person name="Vollmers J."/>
            <person name="Rivas-Marin E."/>
            <person name="Kohn T."/>
            <person name="Peeters S.H."/>
            <person name="Heuer A."/>
            <person name="Rast P."/>
            <person name="Oberbeckmann S."/>
            <person name="Bunk B."/>
            <person name="Jeske O."/>
            <person name="Meyerdierks A."/>
            <person name="Storesund J.E."/>
            <person name="Kallscheuer N."/>
            <person name="Luecker S."/>
            <person name="Lage O.M."/>
            <person name="Pohl T."/>
            <person name="Merkel B.J."/>
            <person name="Hornburger P."/>
            <person name="Mueller R.-W."/>
            <person name="Bruemmer F."/>
            <person name="Labrenz M."/>
            <person name="Spormann A.M."/>
            <person name="Op den Camp H."/>
            <person name="Overmann J."/>
            <person name="Amann R."/>
            <person name="Jetten M.S.M."/>
            <person name="Mascher T."/>
            <person name="Medema M.H."/>
            <person name="Devos D.P."/>
            <person name="Kaster A.-K."/>
            <person name="Ovreas L."/>
            <person name="Rohde M."/>
            <person name="Galperin M.Y."/>
            <person name="Jogler C."/>
        </authorList>
    </citation>
    <scope>NUCLEOTIDE SEQUENCE [LARGE SCALE GENOMIC DNA]</scope>
    <source>
        <strain evidence="3 4">Pan241w</strain>
    </source>
</reference>
<dbReference type="RefSeq" id="WP_145215108.1">
    <property type="nucleotide sequence ID" value="NZ_CP036269.1"/>
</dbReference>
<accession>A0A517REF6</accession>
<keyword evidence="4" id="KW-1185">Reference proteome</keyword>
<dbReference type="EMBL" id="CP036269">
    <property type="protein sequence ID" value="QDT42230.1"/>
    <property type="molecule type" value="Genomic_DNA"/>
</dbReference>
<dbReference type="Proteomes" id="UP000317171">
    <property type="component" value="Chromosome"/>
</dbReference>
<keyword evidence="2" id="KW-0812">Transmembrane</keyword>
<gene>
    <name evidence="3" type="ORF">Pan241w_23110</name>
</gene>
<organism evidence="3 4">
    <name type="scientific">Gimesia alba</name>
    <dbReference type="NCBI Taxonomy" id="2527973"/>
    <lineage>
        <taxon>Bacteria</taxon>
        <taxon>Pseudomonadati</taxon>
        <taxon>Planctomycetota</taxon>
        <taxon>Planctomycetia</taxon>
        <taxon>Planctomycetales</taxon>
        <taxon>Planctomycetaceae</taxon>
        <taxon>Gimesia</taxon>
    </lineage>
</organism>
<dbReference type="KEGG" id="gaz:Pan241w_23110"/>
<proteinExistence type="predicted"/>
<sequence>MNDPTPASDETSTAQTLPYTETEIDTMASEDASAGRFLTKMLVFTFCYTIIVGGYVIYWSLNN</sequence>
<name>A0A517REF6_9PLAN</name>
<feature type="transmembrane region" description="Helical" evidence="2">
    <location>
        <begin position="41"/>
        <end position="61"/>
    </location>
</feature>
<protein>
    <submittedName>
        <fullName evidence="3">Uncharacterized protein</fullName>
    </submittedName>
</protein>
<feature type="compositionally biased region" description="Polar residues" evidence="1">
    <location>
        <begin position="8"/>
        <end position="19"/>
    </location>
</feature>
<dbReference type="OrthoDB" id="284913at2"/>
<keyword evidence="2" id="KW-0472">Membrane</keyword>
<evidence type="ECO:0000256" key="2">
    <source>
        <dbReference type="SAM" id="Phobius"/>
    </source>
</evidence>
<dbReference type="AlphaFoldDB" id="A0A517REF6"/>
<evidence type="ECO:0000256" key="1">
    <source>
        <dbReference type="SAM" id="MobiDB-lite"/>
    </source>
</evidence>
<feature type="region of interest" description="Disordered" evidence="1">
    <location>
        <begin position="1"/>
        <end position="21"/>
    </location>
</feature>